<dbReference type="EMBL" id="BAABBB010000023">
    <property type="protein sequence ID" value="GAA3548184.1"/>
    <property type="molecule type" value="Genomic_DNA"/>
</dbReference>
<accession>A0ABP6W982</accession>
<dbReference type="PANTHER" id="PTHR36509">
    <property type="entry name" value="BLL3101 PROTEIN"/>
    <property type="match status" value="1"/>
</dbReference>
<dbReference type="Proteomes" id="UP001500301">
    <property type="component" value="Unassembled WGS sequence"/>
</dbReference>
<feature type="domain" description="DUF1254" evidence="2">
    <location>
        <begin position="45"/>
        <end position="174"/>
    </location>
</feature>
<reference evidence="4" key="1">
    <citation type="journal article" date="2019" name="Int. J. Syst. Evol. Microbiol.">
        <title>The Global Catalogue of Microorganisms (GCM) 10K type strain sequencing project: providing services to taxonomists for standard genome sequencing and annotation.</title>
        <authorList>
            <consortium name="The Broad Institute Genomics Platform"/>
            <consortium name="The Broad Institute Genome Sequencing Center for Infectious Disease"/>
            <person name="Wu L."/>
            <person name="Ma J."/>
        </authorList>
    </citation>
    <scope>NUCLEOTIDE SEQUENCE [LARGE SCALE GENOMIC DNA]</scope>
    <source>
        <strain evidence="4">JCM 17460</strain>
    </source>
</reference>
<dbReference type="Pfam" id="PF06742">
    <property type="entry name" value="DUF1214"/>
    <property type="match status" value="1"/>
</dbReference>
<sequence>MNTAPDDATALATRGFVYGFPLVFNLEQVARYVTTGVGANPAAPFNSFSHARSLAGPADRFVTINNDTVYSMAQLDLSAGPLLLEVPAVGERYYVLQFVDAWTNNFAYIGTRATGSDAGRFLLVPPGWSGEPPAGTTVVRVPTVIASIVGRWAVTGDTDLPAVHALQDATTLTPMGSGTPQGLPSGATDGLSPALAFWEAYRVASQAFPPPARDVPLQESLAGLGLTGDVPVGDLDPEQRDALTAGHDAGRALLDQATRGGHTEVRDGWHLAYHVFDYNLDHFEVGALDDPEWQIADPQERLVIRAAAALGGLWGNHGYEAAYSPVYVDADGEQLTGERSYSLRLETPPPNDAFWSLTMYDVPDYFLVDNPAGRYSIGDRTPGLVHGDDGSLTLHVSAEEPTDPVRRANWLPAPAGPFRPILRVYAPRREFLDGSYRMPPFRVVDAS</sequence>
<dbReference type="InterPro" id="IPR010679">
    <property type="entry name" value="DUF1254"/>
</dbReference>
<name>A0ABP6W982_9ACTN</name>
<evidence type="ECO:0000313" key="3">
    <source>
        <dbReference type="EMBL" id="GAA3548184.1"/>
    </source>
</evidence>
<evidence type="ECO:0000313" key="4">
    <source>
        <dbReference type="Proteomes" id="UP001500301"/>
    </source>
</evidence>
<dbReference type="RefSeq" id="WP_218236867.1">
    <property type="nucleotide sequence ID" value="NZ_BAABBB010000023.1"/>
</dbReference>
<evidence type="ECO:0000259" key="2">
    <source>
        <dbReference type="Pfam" id="PF06863"/>
    </source>
</evidence>
<proteinExistence type="predicted"/>
<organism evidence="3 4">
    <name type="scientific">Nocardioides daeguensis</name>
    <dbReference type="NCBI Taxonomy" id="908359"/>
    <lineage>
        <taxon>Bacteria</taxon>
        <taxon>Bacillati</taxon>
        <taxon>Actinomycetota</taxon>
        <taxon>Actinomycetes</taxon>
        <taxon>Propionibacteriales</taxon>
        <taxon>Nocardioidaceae</taxon>
        <taxon>Nocardioides</taxon>
    </lineage>
</organism>
<comment type="caution">
    <text evidence="3">The sequence shown here is derived from an EMBL/GenBank/DDBJ whole genome shotgun (WGS) entry which is preliminary data.</text>
</comment>
<evidence type="ECO:0000259" key="1">
    <source>
        <dbReference type="Pfam" id="PF06742"/>
    </source>
</evidence>
<keyword evidence="4" id="KW-1185">Reference proteome</keyword>
<dbReference type="Pfam" id="PF06863">
    <property type="entry name" value="DUF1254"/>
    <property type="match status" value="1"/>
</dbReference>
<dbReference type="InterPro" id="IPR010621">
    <property type="entry name" value="DUF1214"/>
</dbReference>
<gene>
    <name evidence="3" type="ORF">GCM10022263_39030</name>
</gene>
<protein>
    <submittedName>
        <fullName evidence="3">DUF1254 domain-containing protein</fullName>
    </submittedName>
</protein>
<feature type="domain" description="DUF1214" evidence="1">
    <location>
        <begin position="320"/>
        <end position="428"/>
    </location>
</feature>
<dbReference type="PANTHER" id="PTHR36509:SF2">
    <property type="entry name" value="BLL3101 PROTEIN"/>
    <property type="match status" value="1"/>
</dbReference>